<dbReference type="InterPro" id="IPR000150">
    <property type="entry name" value="Cof"/>
</dbReference>
<keyword evidence="1" id="KW-0378">Hydrolase</keyword>
<dbReference type="SFLD" id="SFLDG01140">
    <property type="entry name" value="C2.B:_Phosphomannomutase_and_P"/>
    <property type="match status" value="1"/>
</dbReference>
<dbReference type="AlphaFoldDB" id="A0A9D1NYL1"/>
<reference evidence="1" key="1">
    <citation type="submission" date="2020-10" db="EMBL/GenBank/DDBJ databases">
        <authorList>
            <person name="Gilroy R."/>
        </authorList>
    </citation>
    <scope>NUCLEOTIDE SEQUENCE</scope>
    <source>
        <strain evidence="1">ChiBcec6-7307</strain>
    </source>
</reference>
<sequence>MKRCGGVFSDIDGTFLDSDHKVLPRTIEAIERLNEQGIPFALVSARSPGEIYPILEQYGLRCPFIACSGGLILDENRQVLWEQGMEQQEAGEIIRWAEEQQLPLAWCAYSLDQWIVKDRKDPRIRKEEEIVGICAREGSISSLPEGDRIYKLMCICDPEKTLEIEEKLTERFPGHSIAKSSPILIEIMAGGIHKARAVEWLCRFWGISPRETLAFGDNYNDLEMLQLCRGAAMGNAPEEIRQKAEYVTADHDHDGIYRLLKELSII</sequence>
<accession>A0A9D1NYL1</accession>
<dbReference type="SFLD" id="SFLDS00003">
    <property type="entry name" value="Haloacid_Dehalogenase"/>
    <property type="match status" value="1"/>
</dbReference>
<dbReference type="PANTHER" id="PTHR10000:SF8">
    <property type="entry name" value="HAD SUPERFAMILY HYDROLASE-LIKE, TYPE 3"/>
    <property type="match status" value="1"/>
</dbReference>
<dbReference type="InterPro" id="IPR023214">
    <property type="entry name" value="HAD_sf"/>
</dbReference>
<dbReference type="SFLD" id="SFLDG01144">
    <property type="entry name" value="C2.B.4:_PGP_Like"/>
    <property type="match status" value="1"/>
</dbReference>
<dbReference type="Proteomes" id="UP000886889">
    <property type="component" value="Unassembled WGS sequence"/>
</dbReference>
<dbReference type="GO" id="GO:0016791">
    <property type="term" value="F:phosphatase activity"/>
    <property type="evidence" value="ECO:0007669"/>
    <property type="project" value="TreeGrafter"/>
</dbReference>
<protein>
    <submittedName>
        <fullName evidence="1">HAD family hydrolase</fullName>
    </submittedName>
</protein>
<dbReference type="GO" id="GO:0005829">
    <property type="term" value="C:cytosol"/>
    <property type="evidence" value="ECO:0007669"/>
    <property type="project" value="TreeGrafter"/>
</dbReference>
<dbReference type="EMBL" id="DVOS01000036">
    <property type="protein sequence ID" value="HIV23017.1"/>
    <property type="molecule type" value="Genomic_DNA"/>
</dbReference>
<dbReference type="InterPro" id="IPR006379">
    <property type="entry name" value="HAD-SF_hydro_IIB"/>
</dbReference>
<dbReference type="InterPro" id="IPR036412">
    <property type="entry name" value="HAD-like_sf"/>
</dbReference>
<dbReference type="Gene3D" id="3.40.50.1000">
    <property type="entry name" value="HAD superfamily/HAD-like"/>
    <property type="match status" value="1"/>
</dbReference>
<dbReference type="SUPFAM" id="SSF56784">
    <property type="entry name" value="HAD-like"/>
    <property type="match status" value="1"/>
</dbReference>
<gene>
    <name evidence="1" type="ORF">IAC80_03660</name>
</gene>
<evidence type="ECO:0000313" key="1">
    <source>
        <dbReference type="EMBL" id="HIV23017.1"/>
    </source>
</evidence>
<comment type="caution">
    <text evidence="1">The sequence shown here is derived from an EMBL/GenBank/DDBJ whole genome shotgun (WGS) entry which is preliminary data.</text>
</comment>
<proteinExistence type="predicted"/>
<evidence type="ECO:0000313" key="2">
    <source>
        <dbReference type="Proteomes" id="UP000886889"/>
    </source>
</evidence>
<dbReference type="NCBIfam" id="TIGR01484">
    <property type="entry name" value="HAD-SF-IIB"/>
    <property type="match status" value="1"/>
</dbReference>
<dbReference type="Pfam" id="PF08282">
    <property type="entry name" value="Hydrolase_3"/>
    <property type="match status" value="1"/>
</dbReference>
<dbReference type="Gene3D" id="3.30.1240.10">
    <property type="match status" value="1"/>
</dbReference>
<organism evidence="1 2">
    <name type="scientific">Candidatus Merdiplasma excrementigallinarum</name>
    <dbReference type="NCBI Taxonomy" id="2840864"/>
    <lineage>
        <taxon>Bacteria</taxon>
        <taxon>Bacillati</taxon>
        <taxon>Bacillota</taxon>
        <taxon>Clostridia</taxon>
        <taxon>Lachnospirales</taxon>
        <taxon>Lachnospiraceae</taxon>
        <taxon>Lachnospiraceae incertae sedis</taxon>
        <taxon>Candidatus Merdiplasma</taxon>
    </lineage>
</organism>
<reference evidence="1" key="2">
    <citation type="journal article" date="2021" name="PeerJ">
        <title>Extensive microbial diversity within the chicken gut microbiome revealed by metagenomics and culture.</title>
        <authorList>
            <person name="Gilroy R."/>
            <person name="Ravi A."/>
            <person name="Getino M."/>
            <person name="Pursley I."/>
            <person name="Horton D.L."/>
            <person name="Alikhan N.F."/>
            <person name="Baker D."/>
            <person name="Gharbi K."/>
            <person name="Hall N."/>
            <person name="Watson M."/>
            <person name="Adriaenssens E.M."/>
            <person name="Foster-Nyarko E."/>
            <person name="Jarju S."/>
            <person name="Secka A."/>
            <person name="Antonio M."/>
            <person name="Oren A."/>
            <person name="Chaudhuri R.R."/>
            <person name="La Ragione R."/>
            <person name="Hildebrand F."/>
            <person name="Pallen M.J."/>
        </authorList>
    </citation>
    <scope>NUCLEOTIDE SEQUENCE</scope>
    <source>
        <strain evidence="1">ChiBcec6-7307</strain>
    </source>
</reference>
<name>A0A9D1NYL1_9FIRM</name>
<dbReference type="PANTHER" id="PTHR10000">
    <property type="entry name" value="PHOSPHOSERINE PHOSPHATASE"/>
    <property type="match status" value="1"/>
</dbReference>
<dbReference type="NCBIfam" id="TIGR00099">
    <property type="entry name" value="Cof-subfamily"/>
    <property type="match status" value="1"/>
</dbReference>
<dbReference type="GO" id="GO:0000287">
    <property type="term" value="F:magnesium ion binding"/>
    <property type="evidence" value="ECO:0007669"/>
    <property type="project" value="TreeGrafter"/>
</dbReference>
<dbReference type="CDD" id="cd07516">
    <property type="entry name" value="HAD_Pase"/>
    <property type="match status" value="1"/>
</dbReference>